<reference evidence="2 3" key="1">
    <citation type="submission" date="2016-10" db="EMBL/GenBank/DDBJ databases">
        <authorList>
            <person name="de Groot N.N."/>
        </authorList>
    </citation>
    <scope>NUCLEOTIDE SEQUENCE [LARGE SCALE GENOMIC DNA]</scope>
    <source>
        <strain evidence="2 3">CECT 7543</strain>
    </source>
</reference>
<organism evidence="2 3">
    <name type="scientific">Pseudomonas arsenicoxydans</name>
    <dbReference type="NCBI Taxonomy" id="702115"/>
    <lineage>
        <taxon>Bacteria</taxon>
        <taxon>Pseudomonadati</taxon>
        <taxon>Pseudomonadota</taxon>
        <taxon>Gammaproteobacteria</taxon>
        <taxon>Pseudomonadales</taxon>
        <taxon>Pseudomonadaceae</taxon>
        <taxon>Pseudomonas</taxon>
    </lineage>
</organism>
<dbReference type="Proteomes" id="UP000198827">
    <property type="component" value="Chromosome I"/>
</dbReference>
<dbReference type="EMBL" id="LT629705">
    <property type="protein sequence ID" value="SDO69186.1"/>
    <property type="molecule type" value="Genomic_DNA"/>
</dbReference>
<evidence type="ECO:0000313" key="2">
    <source>
        <dbReference type="EMBL" id="SDO69186.1"/>
    </source>
</evidence>
<gene>
    <name evidence="2" type="ORF">SAMN04489798_3595</name>
</gene>
<proteinExistence type="predicted"/>
<dbReference type="RefSeq" id="WP_090182765.1">
    <property type="nucleotide sequence ID" value="NZ_LT629705.1"/>
</dbReference>
<evidence type="ECO:0000259" key="1">
    <source>
        <dbReference type="Pfam" id="PF13503"/>
    </source>
</evidence>
<name>A0A1H0LMC2_9PSED</name>
<dbReference type="AlphaFoldDB" id="A0A1H0LMC2"/>
<dbReference type="InterPro" id="IPR025391">
    <property type="entry name" value="DUF4123"/>
</dbReference>
<evidence type="ECO:0000313" key="3">
    <source>
        <dbReference type="Proteomes" id="UP000198827"/>
    </source>
</evidence>
<feature type="domain" description="DUF4123" evidence="1">
    <location>
        <begin position="23"/>
        <end position="138"/>
    </location>
</feature>
<dbReference type="OrthoDB" id="955748at2"/>
<sequence length="245" mass="27863">MTSENITPQIWLSETQLSSGERLYLIVSAASDAEALKTLYQSDPTTQATPIWGGTPYAGWQQVMPYLVELKPNSGFLQWIAETDAQDWGWLAVSTSSPDVVFEHLRSLTQVRMPDGTEVFFRFWDGRHIYPILEGLDDTAGEVLPVFDRYLINGKRLEVGPRVVPKAKDWPWWEVPKELLDGLAKKNPSTLVGNLMQWLEVERPDLYAAYPESNLKLKIARFVRRPDAPKNLNEALLNHLILEQG</sequence>
<dbReference type="Pfam" id="PF13503">
    <property type="entry name" value="DUF4123"/>
    <property type="match status" value="1"/>
</dbReference>
<accession>A0A1H0LMC2</accession>
<protein>
    <recommendedName>
        <fullName evidence="1">DUF4123 domain-containing protein</fullName>
    </recommendedName>
</protein>